<accession>A0AAD4KQI7</accession>
<dbReference type="GeneID" id="70252508"/>
<organism evidence="2 3">
    <name type="scientific">Talaromyces proteolyticus</name>
    <dbReference type="NCBI Taxonomy" id="1131652"/>
    <lineage>
        <taxon>Eukaryota</taxon>
        <taxon>Fungi</taxon>
        <taxon>Dikarya</taxon>
        <taxon>Ascomycota</taxon>
        <taxon>Pezizomycotina</taxon>
        <taxon>Eurotiomycetes</taxon>
        <taxon>Eurotiomycetidae</taxon>
        <taxon>Eurotiales</taxon>
        <taxon>Trichocomaceae</taxon>
        <taxon>Talaromyces</taxon>
        <taxon>Talaromyces sect. Bacilispori</taxon>
    </lineage>
</organism>
<evidence type="ECO:0000313" key="3">
    <source>
        <dbReference type="Proteomes" id="UP001201262"/>
    </source>
</evidence>
<dbReference type="PANTHER" id="PTHR38887">
    <property type="entry name" value="CHROMOSOME 21, WHOLE GENOME SHOTGUN SEQUENCE"/>
    <property type="match status" value="1"/>
</dbReference>
<feature type="region of interest" description="Disordered" evidence="1">
    <location>
        <begin position="173"/>
        <end position="192"/>
    </location>
</feature>
<feature type="compositionally biased region" description="Polar residues" evidence="1">
    <location>
        <begin position="34"/>
        <end position="70"/>
    </location>
</feature>
<comment type="caution">
    <text evidence="2">The sequence shown here is derived from an EMBL/GenBank/DDBJ whole genome shotgun (WGS) entry which is preliminary data.</text>
</comment>
<dbReference type="EMBL" id="JAJTJA010000009">
    <property type="protein sequence ID" value="KAH8693884.1"/>
    <property type="molecule type" value="Genomic_DNA"/>
</dbReference>
<protein>
    <submittedName>
        <fullName evidence="2">Uncharacterized protein</fullName>
    </submittedName>
</protein>
<reference evidence="2" key="1">
    <citation type="submission" date="2021-12" db="EMBL/GenBank/DDBJ databases">
        <title>Convergent genome expansion in fungi linked to evolution of root-endophyte symbiosis.</title>
        <authorList>
            <consortium name="DOE Joint Genome Institute"/>
            <person name="Ke Y.-H."/>
            <person name="Bonito G."/>
            <person name="Liao H.-L."/>
            <person name="Looney B."/>
            <person name="Rojas-Flechas A."/>
            <person name="Nash J."/>
            <person name="Hameed K."/>
            <person name="Schadt C."/>
            <person name="Martin F."/>
            <person name="Crous P.W."/>
            <person name="Miettinen O."/>
            <person name="Magnuson J.K."/>
            <person name="Labbe J."/>
            <person name="Jacobson D."/>
            <person name="Doktycz M.J."/>
            <person name="Veneault-Fourrey C."/>
            <person name="Kuo A."/>
            <person name="Mondo S."/>
            <person name="Calhoun S."/>
            <person name="Riley R."/>
            <person name="Ohm R."/>
            <person name="LaButti K."/>
            <person name="Andreopoulos B."/>
            <person name="Pangilinan J."/>
            <person name="Nolan M."/>
            <person name="Tritt A."/>
            <person name="Clum A."/>
            <person name="Lipzen A."/>
            <person name="Daum C."/>
            <person name="Barry K."/>
            <person name="Grigoriev I.V."/>
            <person name="Vilgalys R."/>
        </authorList>
    </citation>
    <scope>NUCLEOTIDE SEQUENCE</scope>
    <source>
        <strain evidence="2">PMI_201</strain>
    </source>
</reference>
<feature type="compositionally biased region" description="Polar residues" evidence="1">
    <location>
        <begin position="80"/>
        <end position="91"/>
    </location>
</feature>
<dbReference type="InterPro" id="IPR053221">
    <property type="entry name" value="Burnettramic_acid_biosynth"/>
</dbReference>
<feature type="region of interest" description="Disordered" evidence="1">
    <location>
        <begin position="476"/>
        <end position="563"/>
    </location>
</feature>
<feature type="compositionally biased region" description="Basic residues" evidence="1">
    <location>
        <begin position="490"/>
        <end position="500"/>
    </location>
</feature>
<evidence type="ECO:0000313" key="2">
    <source>
        <dbReference type="EMBL" id="KAH8693884.1"/>
    </source>
</evidence>
<dbReference type="RefSeq" id="XP_046069554.1">
    <property type="nucleotide sequence ID" value="XM_046222221.1"/>
</dbReference>
<keyword evidence="3" id="KW-1185">Reference proteome</keyword>
<feature type="compositionally biased region" description="Basic and acidic residues" evidence="1">
    <location>
        <begin position="118"/>
        <end position="127"/>
    </location>
</feature>
<gene>
    <name evidence="2" type="ORF">BGW36DRAFT_463516</name>
</gene>
<dbReference type="AlphaFoldDB" id="A0AAD4KQI7"/>
<dbReference type="Proteomes" id="UP001201262">
    <property type="component" value="Unassembled WGS sequence"/>
</dbReference>
<feature type="region of interest" description="Disordered" evidence="1">
    <location>
        <begin position="26"/>
        <end position="156"/>
    </location>
</feature>
<dbReference type="PANTHER" id="PTHR38887:SF1">
    <property type="entry name" value="RAS MODIFICATION PROTEIN ERF4"/>
    <property type="match status" value="1"/>
</dbReference>
<evidence type="ECO:0000256" key="1">
    <source>
        <dbReference type="SAM" id="MobiDB-lite"/>
    </source>
</evidence>
<feature type="compositionally biased region" description="Basic and acidic residues" evidence="1">
    <location>
        <begin position="173"/>
        <end position="182"/>
    </location>
</feature>
<feature type="compositionally biased region" description="Polar residues" evidence="1">
    <location>
        <begin position="545"/>
        <end position="555"/>
    </location>
</feature>
<proteinExistence type="predicted"/>
<name>A0AAD4KQI7_9EURO</name>
<feature type="compositionally biased region" description="Basic and acidic residues" evidence="1">
    <location>
        <begin position="520"/>
        <end position="532"/>
    </location>
</feature>
<sequence length="606" mass="66122">MGRGQGGPLGLVGMAVGFGMEVYQHRKETKSKRQNVASQNSSEDIQNSLPSTHLQSARSLGENSSASNFAPNDAPPSYQEVVNTGSSQSYYNDKAVSDSYPREKDSSGDSRFTNRTIESLDTHRHVDSSPYDDENGNRFSNRVHQGPKYDTGDSHADLEDEKQWELDEAAEEFGPHDTRAAGESDGPAQTEEEKIKQREAFINELVYIVGPPPRSVEPLACPIIIPQRRPGKRDRGFVRAYAPVLNNSGISQDAFLKFLKDWQTASRASPWWDVVIVSSAIAGFAPGITAMVVTTVAQIAASAAKEVQSRSRHNTYLDRVNQEVFMPRGLVAVVMKFKPDSQLVQGGSQSQGLLGNIGGIFGSMVSSERLDLSQAAVKVSQTGQIPATKIQKFRQNMHVASGVTRGEIELPDAAELVFPNLDYVASQPSVGAKAKLKSANKFVQDYLDRRAQAKYAADNPGSALTSYVPKFASKLSDPTAGMAQGGLRGSPRRGDRRGRNSRGGLIGLATQLIANTQDNQRSESRYEDDYNTRARYGGRPLQGGESANSAQYGTNQGRQKGGRGLKKLMQQDVLYLIIVNLPTEQEVRSNMRELEMAMEDAVNRGA</sequence>